<accession>A0A3M7KYY4</accession>
<gene>
    <name evidence="18" type="ORF">APUTEX25_005774</name>
</gene>
<keyword evidence="13" id="KW-0472">Membrane</keyword>
<evidence type="ECO:0000259" key="17">
    <source>
        <dbReference type="PROSITE" id="PS51194"/>
    </source>
</evidence>
<feature type="transmembrane region" description="Helical" evidence="13">
    <location>
        <begin position="93"/>
        <end position="111"/>
    </location>
</feature>
<evidence type="ECO:0000256" key="5">
    <source>
        <dbReference type="ARBA" id="ARBA00022771"/>
    </source>
</evidence>
<feature type="compositionally biased region" description="Basic and acidic residues" evidence="12">
    <location>
        <begin position="892"/>
        <end position="904"/>
    </location>
</feature>
<keyword evidence="6" id="KW-0378">Hydrolase</keyword>
<evidence type="ECO:0000256" key="9">
    <source>
        <dbReference type="ARBA" id="ARBA00022840"/>
    </source>
</evidence>
<dbReference type="InterPro" id="IPR043130">
    <property type="entry name" value="CDP-OH_PTrfase_TM_dom"/>
</dbReference>
<keyword evidence="5 10" id="KW-0863">Zinc-finger</keyword>
<evidence type="ECO:0000256" key="10">
    <source>
        <dbReference type="PROSITE-ProRule" id="PRU00723"/>
    </source>
</evidence>
<evidence type="ECO:0000256" key="3">
    <source>
        <dbReference type="ARBA" id="ARBA00022723"/>
    </source>
</evidence>
<evidence type="ECO:0000313" key="19">
    <source>
        <dbReference type="Proteomes" id="UP000279271"/>
    </source>
</evidence>
<evidence type="ECO:0000259" key="15">
    <source>
        <dbReference type="PROSITE" id="PS50103"/>
    </source>
</evidence>
<feature type="region of interest" description="Disordered" evidence="12">
    <location>
        <begin position="365"/>
        <end position="392"/>
    </location>
</feature>
<dbReference type="InterPro" id="IPR032378">
    <property type="entry name" value="ZC3H15/TMA46_C"/>
</dbReference>
<dbReference type="InterPro" id="IPR017907">
    <property type="entry name" value="Znf_RING_CS"/>
</dbReference>
<dbReference type="InterPro" id="IPR049730">
    <property type="entry name" value="SNF2/RAD54-like_C"/>
</dbReference>
<dbReference type="PROSITE" id="PS51192">
    <property type="entry name" value="HELICASE_ATP_BIND_1"/>
    <property type="match status" value="1"/>
</dbReference>
<dbReference type="GO" id="GO:0016780">
    <property type="term" value="F:phosphotransferase activity, for other substituted phosphate groups"/>
    <property type="evidence" value="ECO:0007669"/>
    <property type="project" value="InterPro"/>
</dbReference>
<evidence type="ECO:0000259" key="16">
    <source>
        <dbReference type="PROSITE" id="PS51192"/>
    </source>
</evidence>
<dbReference type="PROSITE" id="PS50103">
    <property type="entry name" value="ZF_C3H1"/>
    <property type="match status" value="2"/>
</dbReference>
<dbReference type="Pfam" id="PF16543">
    <property type="entry name" value="DFRP_C"/>
    <property type="match status" value="1"/>
</dbReference>
<evidence type="ECO:0000256" key="6">
    <source>
        <dbReference type="ARBA" id="ARBA00022801"/>
    </source>
</evidence>
<comment type="caution">
    <text evidence="18">The sequence shown here is derived from an EMBL/GenBank/DDBJ whole genome shotgun (WGS) entry which is preliminary data.</text>
</comment>
<dbReference type="InterPro" id="IPR001841">
    <property type="entry name" value="Znf_RING"/>
</dbReference>
<dbReference type="GO" id="GO:0005524">
    <property type="term" value="F:ATP binding"/>
    <property type="evidence" value="ECO:0007669"/>
    <property type="project" value="UniProtKB-KW"/>
</dbReference>
<dbReference type="InterPro" id="IPR000571">
    <property type="entry name" value="Znf_CCCH"/>
</dbReference>
<dbReference type="Pfam" id="PF00176">
    <property type="entry name" value="SNF2-rel_dom"/>
    <property type="match status" value="1"/>
</dbReference>
<feature type="compositionally biased region" description="Low complexity" evidence="12">
    <location>
        <begin position="686"/>
        <end position="699"/>
    </location>
</feature>
<feature type="zinc finger region" description="C3H1-type" evidence="10">
    <location>
        <begin position="416"/>
        <end position="443"/>
    </location>
</feature>
<feature type="transmembrane region" description="Helical" evidence="13">
    <location>
        <begin position="66"/>
        <end position="87"/>
    </location>
</feature>
<dbReference type="SMART" id="SM00490">
    <property type="entry name" value="HELICc"/>
    <property type="match status" value="1"/>
</dbReference>
<evidence type="ECO:0000256" key="2">
    <source>
        <dbReference type="ARBA" id="ARBA00022679"/>
    </source>
</evidence>
<dbReference type="GO" id="GO:0008654">
    <property type="term" value="P:phospholipid biosynthetic process"/>
    <property type="evidence" value="ECO:0007669"/>
    <property type="project" value="InterPro"/>
</dbReference>
<dbReference type="GO" id="GO:0016787">
    <property type="term" value="F:hydrolase activity"/>
    <property type="evidence" value="ECO:0007669"/>
    <property type="project" value="UniProtKB-KW"/>
</dbReference>
<evidence type="ECO:0000313" key="18">
    <source>
        <dbReference type="EMBL" id="RMZ55733.1"/>
    </source>
</evidence>
<dbReference type="CDD" id="cd18008">
    <property type="entry name" value="DEXDc_SHPRH-like"/>
    <property type="match status" value="1"/>
</dbReference>
<dbReference type="InterPro" id="IPR000462">
    <property type="entry name" value="CDP-OH_P_trans"/>
</dbReference>
<dbReference type="PROSITE" id="PS00379">
    <property type="entry name" value="CDP_ALCOHOL_P_TRANSF"/>
    <property type="match status" value="1"/>
</dbReference>
<dbReference type="Gene3D" id="3.40.50.10810">
    <property type="entry name" value="Tandem AAA-ATPase domain"/>
    <property type="match status" value="2"/>
</dbReference>
<dbReference type="GO" id="GO:0004386">
    <property type="term" value="F:helicase activity"/>
    <property type="evidence" value="ECO:0007669"/>
    <property type="project" value="UniProtKB-KW"/>
</dbReference>
<comment type="similarity">
    <text evidence="11">Belongs to the CDP-alcohol phosphatidyltransferase class-I family.</text>
</comment>
<dbReference type="PROSITE" id="PS51194">
    <property type="entry name" value="HELICASE_CTER"/>
    <property type="match status" value="1"/>
</dbReference>
<feature type="compositionally biased region" description="Low complexity" evidence="12">
    <location>
        <begin position="781"/>
        <end position="802"/>
    </location>
</feature>
<dbReference type="EMBL" id="QOKY01000159">
    <property type="protein sequence ID" value="RMZ55733.1"/>
    <property type="molecule type" value="Genomic_DNA"/>
</dbReference>
<feature type="domain" description="C3H1-type" evidence="15">
    <location>
        <begin position="491"/>
        <end position="528"/>
    </location>
</feature>
<feature type="domain" description="Helicase C-terminal" evidence="17">
    <location>
        <begin position="1465"/>
        <end position="1611"/>
    </location>
</feature>
<dbReference type="GO" id="GO:0005634">
    <property type="term" value="C:nucleus"/>
    <property type="evidence" value="ECO:0007669"/>
    <property type="project" value="TreeGrafter"/>
</dbReference>
<dbReference type="InterPro" id="IPR038718">
    <property type="entry name" value="SNF2-like_sf"/>
</dbReference>
<dbReference type="InterPro" id="IPR050628">
    <property type="entry name" value="SNF2_RAD54_helicase_TF"/>
</dbReference>
<keyword evidence="9" id="KW-0067">ATP-binding</keyword>
<keyword evidence="13" id="KW-1133">Transmembrane helix</keyword>
<dbReference type="InterPro" id="IPR048254">
    <property type="entry name" value="CDP_ALCOHOL_P_TRANSF_CS"/>
</dbReference>
<dbReference type="InterPro" id="IPR013083">
    <property type="entry name" value="Znf_RING/FYVE/PHD"/>
</dbReference>
<proteinExistence type="inferred from homology"/>
<dbReference type="Gene3D" id="4.10.1000.10">
    <property type="entry name" value="Zinc finger, CCCH-type"/>
    <property type="match status" value="1"/>
</dbReference>
<name>A0A3M7KYY4_AUXPR</name>
<comment type="similarity">
    <text evidence="1">Belongs to the SNF2/RAD54 helicase family. RAD16 subfamily.</text>
</comment>
<dbReference type="InterPro" id="IPR014001">
    <property type="entry name" value="Helicase_ATP-bd"/>
</dbReference>
<dbReference type="SUPFAM" id="SSF52540">
    <property type="entry name" value="P-loop containing nucleoside triphosphate hydrolases"/>
    <property type="match status" value="2"/>
</dbReference>
<dbReference type="Gene3D" id="3.30.40.10">
    <property type="entry name" value="Zinc/RING finger domain, C3HC4 (zinc finger)"/>
    <property type="match status" value="1"/>
</dbReference>
<dbReference type="InterPro" id="IPR000330">
    <property type="entry name" value="SNF2_N"/>
</dbReference>
<evidence type="ECO:0000256" key="7">
    <source>
        <dbReference type="ARBA" id="ARBA00022806"/>
    </source>
</evidence>
<dbReference type="PANTHER" id="PTHR45626:SF16">
    <property type="entry name" value="ATP-DEPENDENT HELICASE ULS1"/>
    <property type="match status" value="1"/>
</dbReference>
<organism evidence="18 19">
    <name type="scientific">Auxenochlorella protothecoides</name>
    <name type="common">Green microalga</name>
    <name type="synonym">Chlorella protothecoides</name>
    <dbReference type="NCBI Taxonomy" id="3075"/>
    <lineage>
        <taxon>Eukaryota</taxon>
        <taxon>Viridiplantae</taxon>
        <taxon>Chlorophyta</taxon>
        <taxon>core chlorophytes</taxon>
        <taxon>Trebouxiophyceae</taxon>
        <taxon>Chlorellales</taxon>
        <taxon>Chlorellaceae</taxon>
        <taxon>Auxenochlorella</taxon>
    </lineage>
</organism>
<feature type="domain" description="RING-type" evidence="14">
    <location>
        <begin position="1326"/>
        <end position="1373"/>
    </location>
</feature>
<keyword evidence="3 10" id="KW-0479">Metal-binding</keyword>
<dbReference type="Pfam" id="PF13445">
    <property type="entry name" value="zf-RING_UBOX"/>
    <property type="match status" value="1"/>
</dbReference>
<dbReference type="Gene3D" id="6.20.400.10">
    <property type="match status" value="1"/>
</dbReference>
<dbReference type="InterPro" id="IPR001650">
    <property type="entry name" value="Helicase_C-like"/>
</dbReference>
<evidence type="ECO:0000256" key="1">
    <source>
        <dbReference type="ARBA" id="ARBA00008438"/>
    </source>
</evidence>
<feature type="domain" description="Helicase ATP-binding" evidence="16">
    <location>
        <begin position="1015"/>
        <end position="1168"/>
    </location>
</feature>
<dbReference type="CDD" id="cd18793">
    <property type="entry name" value="SF2_C_SNF"/>
    <property type="match status" value="1"/>
</dbReference>
<feature type="zinc finger region" description="C3H1-type" evidence="10">
    <location>
        <begin position="491"/>
        <end position="528"/>
    </location>
</feature>
<feature type="transmembrane region" description="Helical" evidence="13">
    <location>
        <begin position="237"/>
        <end position="260"/>
    </location>
</feature>
<dbReference type="PROSITE" id="PS00518">
    <property type="entry name" value="ZF_RING_1"/>
    <property type="match status" value="1"/>
</dbReference>
<feature type="domain" description="C3H1-type" evidence="15">
    <location>
        <begin position="416"/>
        <end position="443"/>
    </location>
</feature>
<keyword evidence="7" id="KW-0347">Helicase</keyword>
<dbReference type="SMART" id="SM00487">
    <property type="entry name" value="DEXDc"/>
    <property type="match status" value="1"/>
</dbReference>
<dbReference type="SUPFAM" id="SSF57850">
    <property type="entry name" value="RING/U-box"/>
    <property type="match status" value="1"/>
</dbReference>
<dbReference type="PANTHER" id="PTHR45626">
    <property type="entry name" value="TRANSCRIPTION TERMINATION FACTOR 2-RELATED"/>
    <property type="match status" value="1"/>
</dbReference>
<dbReference type="Pfam" id="PF00271">
    <property type="entry name" value="Helicase_C"/>
    <property type="match status" value="1"/>
</dbReference>
<dbReference type="GO" id="GO:0008094">
    <property type="term" value="F:ATP-dependent activity, acting on DNA"/>
    <property type="evidence" value="ECO:0007669"/>
    <property type="project" value="TreeGrafter"/>
</dbReference>
<evidence type="ECO:0000256" key="8">
    <source>
        <dbReference type="ARBA" id="ARBA00022833"/>
    </source>
</evidence>
<dbReference type="PROSITE" id="PS50089">
    <property type="entry name" value="ZF_RING_2"/>
    <property type="match status" value="1"/>
</dbReference>
<keyword evidence="13" id="KW-0812">Transmembrane</keyword>
<dbReference type="InterPro" id="IPR027370">
    <property type="entry name" value="Znf-RING_euk"/>
</dbReference>
<evidence type="ECO:0000259" key="14">
    <source>
        <dbReference type="PROSITE" id="PS50089"/>
    </source>
</evidence>
<evidence type="ECO:0000256" key="4">
    <source>
        <dbReference type="ARBA" id="ARBA00022741"/>
    </source>
</evidence>
<sequence length="1636" mass="177993">MLHCDELQSVDFVVRGRAMPYLSKQALSGLKHYHYKPGGYTILDNWHQPLWNYAVSCLPTWLAPNVITLIGLSSVMVANLISAYYSPDFQNPVPTWVYFAMAFAGFFYLHMDCLDGKQARRTGSSSPLGQLFDHGCDSLVVQLVVSQLMVSLGMSPDWRLVLGNLVVFTPFVLAHWEEYHTGHMVYGNGLWGVTEANYAVVLLHAAAGVLGPDFWARTPLAGVAARLALTPAFGRGVAASHLAQIASTLGLGAALVALPAGAGGPVRLRMAAFGTAYALQLTRLIMAHMAKEPFRVAGWPLAAMGLQVANGLLPGAGPLLRPAPLAAAVAAVVVAGYIHYVIVEDKTFGLKNKSKSKVVQKYVQQIQASQQPSHKQQRLEEPSRKDKKKAEMERQKELDELFMLTIKQPKLGEGVDPKTVLCEFHRHGKCTKGFKCKFSHDLNIERKTAKADVYSDNRDGADGESGGMGEWDMEQLEKAIAEKHGLENKNRPTAIVCRYFLDAVEKKQYGWFWQCPNGKECKYRHALPPGYIMKSQMKELLEAEAANQPSVEEIIEEERAKVDAKTPINNETFLQWRAGKHAVKMQAQAEKEEERRRKGLLTGREIFQEEGFVAADDLAAADDSGYLREVDEEAEFARASAAARERAAAAAAAASAGVGRAEEAGQGHNSGGRREAGRHRARCTAGLSLSFGGSSAPSSDLEEDEGEELESNPVGAEADPSQAGRDGPTGPASPAPGPAEQGRKVPASFLRAWVPGVVQAMGDRVQSLLAPPREGNPGTTRPGQAGPRAAAPSASPRPGAFPGLPRFADRGRAPFNPMLLSRPGMLRVPLMTHQRLALGWMVARETRGCLPMGGMLADDQGVGKTLTTIALIIAAPPTHTARRSASPLERGSAARERAGGEEHPAGSSALLVKEEGVQHADIQDGAGLPGRRQGKEPVCLDLTAGGAGRALTPVKREPFPARGSPSLRGEVIEVDLLGDSDDAGPSAPPPGVARGKTVLWTPEREDAEPPPEVLHGGTLVVCPTSVLHQWAAEIKSKTTPEAGLTVHIYHGPGKRVLRRELASYSVVLTTYHSMTHESPTRCVVAARQAGKRGRDGDEQVVRRPGGDLFAIRWHRLVLDEGQCIKNAKTLTAHAACALRARCRWCLSGTPIQNSINDLFSYFKFLRYHPYDQLKTFQAFIKETVQPENGARAPRHLHAILQPVLLRRTKRTIIDGRPLLSLPEKRIELTTLTFSKQEEEFYQQLEAEAKTEFQRAQSEADPTRFNVLSMLQQLLRLRQACDHPQLVRNARSDFATYTPEEKAAAVRLTSEKRLALVELLSHGPHECTICHDLAECPVASGCGHVFCSQCIASKVTEAGHGHAERELAYHCPQCGSVLGERDAHSLAALLQARAEVEGTAPEAALPATEAQIASAAWRAAVAQPHSAKIRAVMRYLHRVLRAGSPAVLRLEPKFKEQDVWDLFPPSAPKAEKEAAERDKVIIFSQWTSMLNLLEGPLKISAFRFERLDGTMSVDARAAAIAKFSADPETEIMLISLKAASLGVNLTCANHVIVEEQAIDRAHRIGQTRTLHVIRYLVKGTPVAVDTIEFRMLELQNKKRALVAASFGEDASGEAAGLNMRLTAADIMQLFASLRPGY</sequence>
<dbReference type="Proteomes" id="UP000279271">
    <property type="component" value="Unassembled WGS sequence"/>
</dbReference>
<feature type="compositionally biased region" description="Basic and acidic residues" evidence="12">
    <location>
        <begin position="377"/>
        <end position="392"/>
    </location>
</feature>
<reference evidence="19" key="1">
    <citation type="journal article" date="2018" name="Algal Res.">
        <title>Characterization of plant carbon substrate utilization by Auxenochlorella protothecoides.</title>
        <authorList>
            <person name="Vogler B.W."/>
            <person name="Starkenburg S.R."/>
            <person name="Sudasinghe N."/>
            <person name="Schambach J.Y."/>
            <person name="Rollin J.A."/>
            <person name="Pattathil S."/>
            <person name="Barry A.N."/>
        </authorList>
    </citation>
    <scope>NUCLEOTIDE SEQUENCE [LARGE SCALE GENOMIC DNA]</scope>
    <source>
        <strain evidence="19">UTEX 25</strain>
    </source>
</reference>
<dbReference type="SMART" id="SM00356">
    <property type="entry name" value="ZnF_C3H1"/>
    <property type="match status" value="2"/>
</dbReference>
<evidence type="ECO:0000256" key="12">
    <source>
        <dbReference type="SAM" id="MobiDB-lite"/>
    </source>
</evidence>
<dbReference type="InterPro" id="IPR027417">
    <property type="entry name" value="P-loop_NTPase"/>
</dbReference>
<dbReference type="Gene3D" id="1.20.120.1760">
    <property type="match status" value="1"/>
</dbReference>
<feature type="region of interest" description="Disordered" evidence="12">
    <location>
        <begin position="657"/>
        <end position="743"/>
    </location>
</feature>
<feature type="region of interest" description="Disordered" evidence="12">
    <location>
        <begin position="878"/>
        <end position="906"/>
    </location>
</feature>
<dbReference type="Gene3D" id="3.40.50.300">
    <property type="entry name" value="P-loop containing nucleotide triphosphate hydrolases"/>
    <property type="match status" value="2"/>
</dbReference>
<keyword evidence="4" id="KW-0547">Nucleotide-binding</keyword>
<protein>
    <submittedName>
        <fullName evidence="18">Uncharacterized protein</fullName>
    </submittedName>
</protein>
<keyword evidence="2 11" id="KW-0808">Transferase</keyword>
<dbReference type="SMART" id="SM00184">
    <property type="entry name" value="RING"/>
    <property type="match status" value="1"/>
</dbReference>
<dbReference type="GO" id="GO:0016020">
    <property type="term" value="C:membrane"/>
    <property type="evidence" value="ECO:0007669"/>
    <property type="project" value="InterPro"/>
</dbReference>
<keyword evidence="8 10" id="KW-0862">Zinc</keyword>
<feature type="compositionally biased region" description="Acidic residues" evidence="12">
    <location>
        <begin position="700"/>
        <end position="710"/>
    </location>
</feature>
<dbReference type="Pfam" id="PF01066">
    <property type="entry name" value="CDP-OH_P_transf"/>
    <property type="match status" value="1"/>
</dbReference>
<evidence type="ECO:0000256" key="13">
    <source>
        <dbReference type="SAM" id="Phobius"/>
    </source>
</evidence>
<dbReference type="GO" id="GO:0006281">
    <property type="term" value="P:DNA repair"/>
    <property type="evidence" value="ECO:0007669"/>
    <property type="project" value="TreeGrafter"/>
</dbReference>
<feature type="region of interest" description="Disordered" evidence="12">
    <location>
        <begin position="768"/>
        <end position="802"/>
    </location>
</feature>
<evidence type="ECO:0000256" key="11">
    <source>
        <dbReference type="RuleBase" id="RU003750"/>
    </source>
</evidence>
<dbReference type="GO" id="GO:0008270">
    <property type="term" value="F:zinc ion binding"/>
    <property type="evidence" value="ECO:0007669"/>
    <property type="project" value="UniProtKB-KW"/>
</dbReference>